<evidence type="ECO:0000313" key="2">
    <source>
        <dbReference type="Proteomes" id="UP000775213"/>
    </source>
</evidence>
<name>A0AAV7H745_DENCH</name>
<dbReference type="AlphaFoldDB" id="A0AAV7H745"/>
<evidence type="ECO:0000313" key="1">
    <source>
        <dbReference type="EMBL" id="KAH0463338.1"/>
    </source>
</evidence>
<accession>A0AAV7H745</accession>
<sequence>MLVPIIEKANWTLLIGNLKNKVWDIYNSLPKKNHRAIIPEVVSNPEIYSIYPISTLKLEIHLKLTFESSWSDKLNVHQSRRIAMYVYKYMEVVIQLEAVIWGDVKDWQENMPKFRAEFA</sequence>
<comment type="caution">
    <text evidence="1">The sequence shown here is derived from an EMBL/GenBank/DDBJ whole genome shotgun (WGS) entry which is preliminary data.</text>
</comment>
<dbReference type="Gene3D" id="3.40.395.10">
    <property type="entry name" value="Adenoviral Proteinase, Chain A"/>
    <property type="match status" value="1"/>
</dbReference>
<gene>
    <name evidence="1" type="ORF">IEQ34_007920</name>
</gene>
<organism evidence="1 2">
    <name type="scientific">Dendrobium chrysotoxum</name>
    <name type="common">Orchid</name>
    <dbReference type="NCBI Taxonomy" id="161865"/>
    <lineage>
        <taxon>Eukaryota</taxon>
        <taxon>Viridiplantae</taxon>
        <taxon>Streptophyta</taxon>
        <taxon>Embryophyta</taxon>
        <taxon>Tracheophyta</taxon>
        <taxon>Spermatophyta</taxon>
        <taxon>Magnoliopsida</taxon>
        <taxon>Liliopsida</taxon>
        <taxon>Asparagales</taxon>
        <taxon>Orchidaceae</taxon>
        <taxon>Epidendroideae</taxon>
        <taxon>Malaxideae</taxon>
        <taxon>Dendrobiinae</taxon>
        <taxon>Dendrobium</taxon>
    </lineage>
</organism>
<dbReference type="EMBL" id="JAGFBR010000008">
    <property type="protein sequence ID" value="KAH0463338.1"/>
    <property type="molecule type" value="Genomic_DNA"/>
</dbReference>
<protein>
    <submittedName>
        <fullName evidence="1">Uncharacterized protein</fullName>
    </submittedName>
</protein>
<dbReference type="Proteomes" id="UP000775213">
    <property type="component" value="Unassembled WGS sequence"/>
</dbReference>
<keyword evidence="2" id="KW-1185">Reference proteome</keyword>
<proteinExistence type="predicted"/>
<reference evidence="1 2" key="1">
    <citation type="journal article" date="2021" name="Hortic Res">
        <title>Chromosome-scale assembly of the Dendrobium chrysotoxum genome enhances the understanding of orchid evolution.</title>
        <authorList>
            <person name="Zhang Y."/>
            <person name="Zhang G.Q."/>
            <person name="Zhang D."/>
            <person name="Liu X.D."/>
            <person name="Xu X.Y."/>
            <person name="Sun W.H."/>
            <person name="Yu X."/>
            <person name="Zhu X."/>
            <person name="Wang Z.W."/>
            <person name="Zhao X."/>
            <person name="Zhong W.Y."/>
            <person name="Chen H."/>
            <person name="Yin W.L."/>
            <person name="Huang T."/>
            <person name="Niu S.C."/>
            <person name="Liu Z.J."/>
        </authorList>
    </citation>
    <scope>NUCLEOTIDE SEQUENCE [LARGE SCALE GENOMIC DNA]</scope>
    <source>
        <strain evidence="1">Lindl</strain>
    </source>
</reference>